<feature type="transmembrane region" description="Helical" evidence="5">
    <location>
        <begin position="75"/>
        <end position="95"/>
    </location>
</feature>
<keyword evidence="3 5" id="KW-1133">Transmembrane helix</keyword>
<evidence type="ECO:0000256" key="2">
    <source>
        <dbReference type="ARBA" id="ARBA00022692"/>
    </source>
</evidence>
<protein>
    <recommendedName>
        <fullName evidence="7">Membrane transporter protein</fullName>
    </recommendedName>
</protein>
<dbReference type="PANTHER" id="PTHR43701:SF2">
    <property type="entry name" value="MEMBRANE TRANSPORTER PROTEIN YJNA-RELATED"/>
    <property type="match status" value="1"/>
</dbReference>
<feature type="transmembrane region" description="Helical" evidence="5">
    <location>
        <begin position="6"/>
        <end position="39"/>
    </location>
</feature>
<dbReference type="EMBL" id="UINC01004732">
    <property type="protein sequence ID" value="SVA16471.1"/>
    <property type="molecule type" value="Genomic_DNA"/>
</dbReference>
<name>A0A381TLV0_9ZZZZ</name>
<dbReference type="GO" id="GO:0016020">
    <property type="term" value="C:membrane"/>
    <property type="evidence" value="ECO:0007669"/>
    <property type="project" value="UniProtKB-SubCell"/>
</dbReference>
<feature type="transmembrane region" description="Helical" evidence="5">
    <location>
        <begin position="223"/>
        <end position="245"/>
    </location>
</feature>
<dbReference type="PANTHER" id="PTHR43701">
    <property type="entry name" value="MEMBRANE TRANSPORTER PROTEIN MJ0441-RELATED"/>
    <property type="match status" value="1"/>
</dbReference>
<evidence type="ECO:0008006" key="7">
    <source>
        <dbReference type="Google" id="ProtNLM"/>
    </source>
</evidence>
<evidence type="ECO:0000256" key="4">
    <source>
        <dbReference type="ARBA" id="ARBA00023136"/>
    </source>
</evidence>
<accession>A0A381TLV0</accession>
<dbReference type="InterPro" id="IPR002781">
    <property type="entry name" value="TM_pro_TauE-like"/>
</dbReference>
<feature type="transmembrane region" description="Helical" evidence="5">
    <location>
        <begin position="46"/>
        <end position="63"/>
    </location>
</feature>
<feature type="transmembrane region" description="Helical" evidence="5">
    <location>
        <begin position="102"/>
        <end position="121"/>
    </location>
</feature>
<evidence type="ECO:0000256" key="5">
    <source>
        <dbReference type="SAM" id="Phobius"/>
    </source>
</evidence>
<sequence length="272" mass="28394">MFDFNILIITVTGAVAGCLGSLLGISGGIFLVPFLILALELPVRTAVAISLMTVIATSSVASAHEASQRLLNLRLGMLLQLTSTVGVLTGGLTAMVISEQTVLRLFAIVSVVSAIIIFSRLGRRNVTLDPDADPGRLGGRFFEQESGGMVTYRVRRVWLGLGVSFIAGNLASVLGIGGGIITVPVLNVWCGVPMRVAAATSAFLIGITAVAAIPAYYVSGDVVGYLSAAAVLGVLFGARVGFWVGSWSRAKWLKVLLALTLLAVSAFLFARL</sequence>
<dbReference type="Pfam" id="PF01925">
    <property type="entry name" value="TauE"/>
    <property type="match status" value="1"/>
</dbReference>
<evidence type="ECO:0000256" key="3">
    <source>
        <dbReference type="ARBA" id="ARBA00022989"/>
    </source>
</evidence>
<comment type="subcellular location">
    <subcellularLocation>
        <location evidence="1">Membrane</location>
        <topology evidence="1">Multi-pass membrane protein</topology>
    </subcellularLocation>
</comment>
<dbReference type="InterPro" id="IPR051598">
    <property type="entry name" value="TSUP/Inactive_protease-like"/>
</dbReference>
<keyword evidence="4 5" id="KW-0472">Membrane</keyword>
<feature type="transmembrane region" description="Helical" evidence="5">
    <location>
        <begin position="157"/>
        <end position="189"/>
    </location>
</feature>
<feature type="transmembrane region" description="Helical" evidence="5">
    <location>
        <begin position="196"/>
        <end position="217"/>
    </location>
</feature>
<proteinExistence type="predicted"/>
<reference evidence="6" key="1">
    <citation type="submission" date="2018-05" db="EMBL/GenBank/DDBJ databases">
        <authorList>
            <person name="Lanie J.A."/>
            <person name="Ng W.-L."/>
            <person name="Kazmierczak K.M."/>
            <person name="Andrzejewski T.M."/>
            <person name="Davidsen T.M."/>
            <person name="Wayne K.J."/>
            <person name="Tettelin H."/>
            <person name="Glass J.I."/>
            <person name="Rusch D."/>
            <person name="Podicherti R."/>
            <person name="Tsui H.-C.T."/>
            <person name="Winkler M.E."/>
        </authorList>
    </citation>
    <scope>NUCLEOTIDE SEQUENCE</scope>
</reference>
<evidence type="ECO:0000256" key="1">
    <source>
        <dbReference type="ARBA" id="ARBA00004141"/>
    </source>
</evidence>
<dbReference type="AlphaFoldDB" id="A0A381TLV0"/>
<keyword evidence="2 5" id="KW-0812">Transmembrane</keyword>
<evidence type="ECO:0000313" key="6">
    <source>
        <dbReference type="EMBL" id="SVA16471.1"/>
    </source>
</evidence>
<gene>
    <name evidence="6" type="ORF">METZ01_LOCUS69325</name>
</gene>
<organism evidence="6">
    <name type="scientific">marine metagenome</name>
    <dbReference type="NCBI Taxonomy" id="408172"/>
    <lineage>
        <taxon>unclassified sequences</taxon>
        <taxon>metagenomes</taxon>
        <taxon>ecological metagenomes</taxon>
    </lineage>
</organism>
<feature type="transmembrane region" description="Helical" evidence="5">
    <location>
        <begin position="252"/>
        <end position="270"/>
    </location>
</feature>